<protein>
    <submittedName>
        <fullName evidence="5">Eukaryotic translation initiation factor 4E transporter</fullName>
    </submittedName>
</protein>
<dbReference type="PANTHER" id="PTHR12269:SF1">
    <property type="entry name" value="EUKARYOTIC TRANSLATION INITIATION FACTOR 4E TRANSPORTER"/>
    <property type="match status" value="1"/>
</dbReference>
<reference evidence="5" key="1">
    <citation type="submission" date="2022-11" db="UniProtKB">
        <authorList>
            <consortium name="WormBaseParasite"/>
        </authorList>
    </citation>
    <scope>IDENTIFICATION</scope>
</reference>
<feature type="compositionally biased region" description="Polar residues" evidence="3">
    <location>
        <begin position="89"/>
        <end position="104"/>
    </location>
</feature>
<feature type="region of interest" description="Disordered" evidence="3">
    <location>
        <begin position="424"/>
        <end position="446"/>
    </location>
</feature>
<feature type="compositionally biased region" description="Low complexity" evidence="3">
    <location>
        <begin position="666"/>
        <end position="681"/>
    </location>
</feature>
<feature type="compositionally biased region" description="Low complexity" evidence="3">
    <location>
        <begin position="629"/>
        <end position="644"/>
    </location>
</feature>
<evidence type="ECO:0000313" key="5">
    <source>
        <dbReference type="WBParaSite" id="ACRNAN_scaffold137.g30164.t2"/>
    </source>
</evidence>
<sequence>MPSQKNEAKYSKYRYSRSEMVTLRETPLSRTRPSYLSVDFNNRTRPSYLSVDFNNENGLFSPDKWLQHRWVCEGIESRYDARKKPTNLKPETSSALESEATVLSPQRRGFSSGCRAPSPKYESDKPQLKQIVWRNSKASNGMDFKPAFQKNALESGRSAKTASGGITPSWRTNAENSFKPFDKAKGKLRGSIDRDRLNSGDKLPDWFDEGPTSMTDVIELKGFEEDEADRDSGRAVGQKLNKNTNHQMSYSDSASVSSEEVSMLKTVQHEATSNLTSSMENLDNIRTGESTLPFAMPYNGLPFDSDAEFAKLILEGGAFDSSPLHDIKDQIPTHEPQISTSRLSRFFTKPEALQNATPFNPSNNNMTQFGQRPIVGQTSEDQAYAGPSILQKLFANVPTKGEPMEPPTNRGFKLEDIERDIRDRRQLGDPLRNLADSSASEQSTMDPRRLAQFQYMPPNSNIPLSDPVHQAQLWQKLNHYANQHDKQQIPDQERSTVSPPQNIGGPSVFQLNEQQHPMQVPPQSYENQFRLQQQFRAAALLHAQMLQFYQHHPEQLQNLQNHPQAMQAAFNNHIQMMRATAAANMGNAPYGMPNIHPDVTIPSTSANAPKNVVSASFMPTSVMRQLTKTTSSANSAAGSSVSNTPSNLQPISSHAIERTPSRELQSPSISGISPVPGRGSPQIAPRIPSPELQNRLRQDYCATGRLPSPKAPAHDVRKEQVLIQQKLAQMAAMMSQNLPGLPMAGVPPGVWRGPMIPPGMNMGNPQFHMRGAFPQGPFAMHPGMMNMHPINPLHPVSNMPPPMNNPPFHPQVPEQSSPFSFNQKLQNPLEKLLVSPPGATPDTAMAPAPGLPKTTLTNDKPAILNRLPPTAKPLTVEDLEREIAAAALGK</sequence>
<dbReference type="GO" id="GO:0017148">
    <property type="term" value="P:negative regulation of translation"/>
    <property type="evidence" value="ECO:0007669"/>
    <property type="project" value="TreeGrafter"/>
</dbReference>
<dbReference type="GO" id="GO:0003729">
    <property type="term" value="F:mRNA binding"/>
    <property type="evidence" value="ECO:0007669"/>
    <property type="project" value="TreeGrafter"/>
</dbReference>
<comment type="subcellular location">
    <subcellularLocation>
        <location evidence="1">Cytoplasm</location>
    </subcellularLocation>
</comment>
<evidence type="ECO:0000313" key="4">
    <source>
        <dbReference type="Proteomes" id="UP000887540"/>
    </source>
</evidence>
<accession>A0A914CSD4</accession>
<dbReference type="GO" id="GO:0036464">
    <property type="term" value="C:cytoplasmic ribonucleoprotein granule"/>
    <property type="evidence" value="ECO:0007669"/>
    <property type="project" value="UniProtKB-ARBA"/>
</dbReference>
<dbReference type="GO" id="GO:0005634">
    <property type="term" value="C:nucleus"/>
    <property type="evidence" value="ECO:0007669"/>
    <property type="project" value="TreeGrafter"/>
</dbReference>
<proteinExistence type="predicted"/>
<feature type="compositionally biased region" description="Polar residues" evidence="3">
    <location>
        <begin position="435"/>
        <end position="445"/>
    </location>
</feature>
<dbReference type="InterPro" id="IPR018862">
    <property type="entry name" value="eIF4E-T"/>
</dbReference>
<dbReference type="WBParaSite" id="ACRNAN_scaffold137.g30164.t2">
    <property type="protein sequence ID" value="ACRNAN_scaffold137.g30164.t2"/>
    <property type="gene ID" value="ACRNAN_scaffold137.g30164"/>
</dbReference>
<name>A0A914CSD4_9BILA</name>
<evidence type="ECO:0000256" key="2">
    <source>
        <dbReference type="ARBA" id="ARBA00022490"/>
    </source>
</evidence>
<dbReference type="PANTHER" id="PTHR12269">
    <property type="entry name" value="EUKARYOTIC TRANSLATION INITIATION FACTOR 4E TRANSPORTER"/>
    <property type="match status" value="1"/>
</dbReference>
<evidence type="ECO:0000256" key="3">
    <source>
        <dbReference type="SAM" id="MobiDB-lite"/>
    </source>
</evidence>
<dbReference type="Pfam" id="PF10477">
    <property type="entry name" value="EIF4E-T"/>
    <property type="match status" value="1"/>
</dbReference>
<keyword evidence="2" id="KW-0963">Cytoplasm</keyword>
<feature type="region of interest" description="Disordered" evidence="3">
    <location>
        <begin position="84"/>
        <end position="125"/>
    </location>
</feature>
<feature type="region of interest" description="Disordered" evidence="3">
    <location>
        <begin position="152"/>
        <end position="195"/>
    </location>
</feature>
<dbReference type="Proteomes" id="UP000887540">
    <property type="component" value="Unplaced"/>
</dbReference>
<feature type="compositionally biased region" description="Basic and acidic residues" evidence="3">
    <location>
        <begin position="180"/>
        <end position="195"/>
    </location>
</feature>
<evidence type="ECO:0000256" key="1">
    <source>
        <dbReference type="ARBA" id="ARBA00004496"/>
    </source>
</evidence>
<dbReference type="AlphaFoldDB" id="A0A914CSD4"/>
<organism evidence="4 5">
    <name type="scientific">Acrobeloides nanus</name>
    <dbReference type="NCBI Taxonomy" id="290746"/>
    <lineage>
        <taxon>Eukaryota</taxon>
        <taxon>Metazoa</taxon>
        <taxon>Ecdysozoa</taxon>
        <taxon>Nematoda</taxon>
        <taxon>Chromadorea</taxon>
        <taxon>Rhabditida</taxon>
        <taxon>Tylenchina</taxon>
        <taxon>Cephalobomorpha</taxon>
        <taxon>Cephaloboidea</taxon>
        <taxon>Cephalobidae</taxon>
        <taxon>Acrobeloides</taxon>
    </lineage>
</organism>
<keyword evidence="4" id="KW-1185">Reference proteome</keyword>
<feature type="region of interest" description="Disordered" evidence="3">
    <location>
        <begin position="838"/>
        <end position="865"/>
    </location>
</feature>
<feature type="region of interest" description="Disordered" evidence="3">
    <location>
        <begin position="626"/>
        <end position="691"/>
    </location>
</feature>
<feature type="compositionally biased region" description="Polar residues" evidence="3">
    <location>
        <begin position="158"/>
        <end position="176"/>
    </location>
</feature>